<dbReference type="EMBL" id="FNRA01000009">
    <property type="protein sequence ID" value="SEB05384.1"/>
    <property type="molecule type" value="Genomic_DNA"/>
</dbReference>
<dbReference type="AlphaFoldDB" id="A0A1H4G757"/>
<organism evidence="1 2">
    <name type="scientific">Pedobacter hartonius</name>
    <dbReference type="NCBI Taxonomy" id="425514"/>
    <lineage>
        <taxon>Bacteria</taxon>
        <taxon>Pseudomonadati</taxon>
        <taxon>Bacteroidota</taxon>
        <taxon>Sphingobacteriia</taxon>
        <taxon>Sphingobacteriales</taxon>
        <taxon>Sphingobacteriaceae</taxon>
        <taxon>Pedobacter</taxon>
    </lineage>
</organism>
<evidence type="ECO:0000313" key="1">
    <source>
        <dbReference type="EMBL" id="SEB05384.1"/>
    </source>
</evidence>
<accession>A0A1H4G757</accession>
<evidence type="ECO:0000313" key="2">
    <source>
        <dbReference type="Proteomes" id="UP000198850"/>
    </source>
</evidence>
<dbReference type="OrthoDB" id="771806at2"/>
<name>A0A1H4G757_9SPHI</name>
<protein>
    <submittedName>
        <fullName evidence="1">Uncharacterized protein</fullName>
    </submittedName>
</protein>
<dbReference type="STRING" id="425514.SAMN05443550_10983"/>
<gene>
    <name evidence="1" type="ORF">SAMN05443550_10983</name>
</gene>
<sequence length="139" mass="15970">MNEFDGLPETIEILLSGNDAIRFTGPLNRQATDEEIEELALFFATDYISSNIEVLGESFDEITYITAVDKEKQLLIKELYGTISVMDLVNLDLQIFHVYGFMISKAKKTDKIQLSDGFSRIMKRNGILKELNDDDFWYI</sequence>
<reference evidence="1 2" key="1">
    <citation type="submission" date="2016-10" db="EMBL/GenBank/DDBJ databases">
        <authorList>
            <person name="de Groot N.N."/>
        </authorList>
    </citation>
    <scope>NUCLEOTIDE SEQUENCE [LARGE SCALE GENOMIC DNA]</scope>
    <source>
        <strain evidence="1 2">DSM 19033</strain>
    </source>
</reference>
<dbReference type="RefSeq" id="WP_090558350.1">
    <property type="nucleotide sequence ID" value="NZ_FNRA01000009.1"/>
</dbReference>
<keyword evidence="2" id="KW-1185">Reference proteome</keyword>
<dbReference type="Proteomes" id="UP000198850">
    <property type="component" value="Unassembled WGS sequence"/>
</dbReference>
<proteinExistence type="predicted"/>